<feature type="domain" description="Glycosyl transferase family 4" evidence="1">
    <location>
        <begin position="2"/>
        <end position="31"/>
    </location>
</feature>
<proteinExistence type="predicted"/>
<sequence>AFAPTEWQRIQHPPEFLHKIHTLHDGIDTQFFSPQANKTPLKLKSLDLSQAEEIVTYATRGLEPLPRLFPPSTAACPALLAAPAQGPCGHYGRRPRGLQRQA</sequence>
<evidence type="ECO:0000259" key="1">
    <source>
        <dbReference type="Pfam" id="PF12000"/>
    </source>
</evidence>
<organism evidence="2">
    <name type="scientific">uncultured Desulfovibrio sp</name>
    <dbReference type="NCBI Taxonomy" id="167968"/>
    <lineage>
        <taxon>Bacteria</taxon>
        <taxon>Pseudomonadati</taxon>
        <taxon>Thermodesulfobacteriota</taxon>
        <taxon>Desulfovibrionia</taxon>
        <taxon>Desulfovibrionales</taxon>
        <taxon>Desulfovibrionaceae</taxon>
        <taxon>Desulfovibrio</taxon>
        <taxon>environmental samples</taxon>
    </lineage>
</organism>
<feature type="non-terminal residue" evidence="2">
    <location>
        <position position="1"/>
    </location>
</feature>
<reference evidence="2" key="1">
    <citation type="journal article" date="2013" name="Environ. Microbiol.">
        <title>Seasonally variable intestinal metagenomes of the red palm weevil (Rhynchophorus ferrugineus).</title>
        <authorList>
            <person name="Jia S."/>
            <person name="Zhang X."/>
            <person name="Zhang G."/>
            <person name="Yin A."/>
            <person name="Zhang S."/>
            <person name="Li F."/>
            <person name="Wang L."/>
            <person name="Zhao D."/>
            <person name="Yun Q."/>
            <person name="Tala"/>
            <person name="Wang J."/>
            <person name="Sun G."/>
            <person name="Baabdullah M."/>
            <person name="Yu X."/>
            <person name="Hu S."/>
            <person name="Al-Mssallem I.S."/>
            <person name="Yu J."/>
        </authorList>
    </citation>
    <scope>NUCLEOTIDE SEQUENCE</scope>
</reference>
<dbReference type="Pfam" id="PF12000">
    <property type="entry name" value="Glyco_trans_4_3"/>
    <property type="match status" value="1"/>
</dbReference>
<protein>
    <submittedName>
        <fullName evidence="2">CAZy families GT4 protein</fullName>
    </submittedName>
</protein>
<accession>A0A060C376</accession>
<dbReference type="InterPro" id="IPR022623">
    <property type="entry name" value="Glyco_trans_4"/>
</dbReference>
<evidence type="ECO:0000313" key="2">
    <source>
        <dbReference type="EMBL" id="AIA87455.1"/>
    </source>
</evidence>
<name>A0A060C376_9BACT</name>
<dbReference type="AlphaFoldDB" id="A0A060C376"/>
<dbReference type="EMBL" id="KF120185">
    <property type="protein sequence ID" value="AIA87455.1"/>
    <property type="molecule type" value="Genomic_DNA"/>
</dbReference>